<dbReference type="PANTHER" id="PTHR43155:SF2">
    <property type="entry name" value="CYCLIC DI-GMP PHOSPHODIESTERASE PA4108"/>
    <property type="match status" value="1"/>
</dbReference>
<proteinExistence type="predicted"/>
<dbReference type="Pfam" id="PF13487">
    <property type="entry name" value="HD_5"/>
    <property type="match status" value="1"/>
</dbReference>
<evidence type="ECO:0000259" key="2">
    <source>
        <dbReference type="PROSITE" id="PS51832"/>
    </source>
</evidence>
<dbReference type="NCBIfam" id="TIGR00277">
    <property type="entry name" value="HDIG"/>
    <property type="match status" value="1"/>
</dbReference>
<dbReference type="PROSITE" id="PS51832">
    <property type="entry name" value="HD_GYP"/>
    <property type="match status" value="1"/>
</dbReference>
<dbReference type="Proteomes" id="UP000074108">
    <property type="component" value="Unassembled WGS sequence"/>
</dbReference>
<organism evidence="3 4">
    <name type="scientific">Bacillus coahuilensis p1.1.43</name>
    <dbReference type="NCBI Taxonomy" id="1150625"/>
    <lineage>
        <taxon>Bacteria</taxon>
        <taxon>Bacillati</taxon>
        <taxon>Bacillota</taxon>
        <taxon>Bacilli</taxon>
        <taxon>Bacillales</taxon>
        <taxon>Bacillaceae</taxon>
        <taxon>Bacillus</taxon>
    </lineage>
</organism>
<gene>
    <name evidence="3" type="ORF">Q75_12695</name>
</gene>
<dbReference type="PROSITE" id="PS51831">
    <property type="entry name" value="HD"/>
    <property type="match status" value="1"/>
</dbReference>
<dbReference type="InterPro" id="IPR006674">
    <property type="entry name" value="HD_domain"/>
</dbReference>
<protein>
    <submittedName>
        <fullName evidence="3">Histidine kinase</fullName>
    </submittedName>
</protein>
<evidence type="ECO:0000313" key="4">
    <source>
        <dbReference type="Proteomes" id="UP000074108"/>
    </source>
</evidence>
<keyword evidence="3" id="KW-0418">Kinase</keyword>
<dbReference type="RefSeq" id="WP_059351565.1">
    <property type="nucleotide sequence ID" value="NZ_LDYG01000039.1"/>
</dbReference>
<keyword evidence="3" id="KW-0808">Transferase</keyword>
<name>A0A147K6A2_9BACI</name>
<accession>A0A147K6A2</accession>
<reference evidence="3 4" key="1">
    <citation type="journal article" date="2016" name="Front. Microbiol.">
        <title>Microevolution Analysis of Bacillus coahuilensis Unveils Differences in Phosphorus Acquisition Strategies and Their Regulation.</title>
        <authorList>
            <person name="Gomez-Lunar Z."/>
            <person name="Hernandez-Gonzalez I."/>
            <person name="Rodriguez-Torres M.D."/>
            <person name="Souza V."/>
            <person name="Olmedo-Alvarez G."/>
        </authorList>
    </citation>
    <scope>NUCLEOTIDE SEQUENCE [LARGE SCALE GENOMIC DNA]</scope>
    <source>
        <strain evidence="4">p1.1.43</strain>
    </source>
</reference>
<dbReference type="PANTHER" id="PTHR43155">
    <property type="entry name" value="CYCLIC DI-GMP PHOSPHODIESTERASE PA4108-RELATED"/>
    <property type="match status" value="1"/>
</dbReference>
<dbReference type="InterPro" id="IPR037522">
    <property type="entry name" value="HD_GYP_dom"/>
</dbReference>
<dbReference type="Gene3D" id="1.10.3210.10">
    <property type="entry name" value="Hypothetical protein af1432"/>
    <property type="match status" value="1"/>
</dbReference>
<dbReference type="CDD" id="cd00077">
    <property type="entry name" value="HDc"/>
    <property type="match status" value="1"/>
</dbReference>
<evidence type="ECO:0000259" key="1">
    <source>
        <dbReference type="PROSITE" id="PS51831"/>
    </source>
</evidence>
<dbReference type="SUPFAM" id="SSF109604">
    <property type="entry name" value="HD-domain/PDEase-like"/>
    <property type="match status" value="1"/>
</dbReference>
<comment type="caution">
    <text evidence="3">The sequence shown here is derived from an EMBL/GenBank/DDBJ whole genome shotgun (WGS) entry which is preliminary data.</text>
</comment>
<dbReference type="InterPro" id="IPR006675">
    <property type="entry name" value="HDIG_dom"/>
</dbReference>
<dbReference type="EMBL" id="LDYG01000039">
    <property type="protein sequence ID" value="KUP05374.1"/>
    <property type="molecule type" value="Genomic_DNA"/>
</dbReference>
<dbReference type="OrthoDB" id="9759601at2"/>
<feature type="domain" description="HD-GYP" evidence="2">
    <location>
        <begin position="113"/>
        <end position="309"/>
    </location>
</feature>
<dbReference type="GO" id="GO:0016301">
    <property type="term" value="F:kinase activity"/>
    <property type="evidence" value="ECO:0007669"/>
    <property type="project" value="UniProtKB-KW"/>
</dbReference>
<dbReference type="PATRIC" id="fig|1150625.3.peg.2668"/>
<dbReference type="InterPro" id="IPR003607">
    <property type="entry name" value="HD/PDEase_dom"/>
</dbReference>
<feature type="domain" description="HD" evidence="1">
    <location>
        <begin position="135"/>
        <end position="258"/>
    </location>
</feature>
<sequence>MRLIESSTLKTGMILGKPVMNEKGQVLIQSGVKITDRMVQKLQDLRITYLYIDDEESKGIEPNYPISEETKQEAITSIQTAFEDVSEKDVVSSTLLLDRLGRGFKSTVKQIFKDISQHHEAISLLSNAIGHDRYTFYHSLNVTIYSIAIAKELGLKEEEIVTVGLGALLHDIGKTKVPESILNKPGKLTPEEYSEIKKHSQFGFEILRKCHEISLVSAHIAYQHHERLDGSGYPRGVKNKDIHLFAKIIAVADVFDAVTSNRIYSQAILPHEGMELIFAGAETQFDLNVIRAFRKTVAIYPSGLTVTLNDGRRGIVAKQNNINSERPIIRIIEEQGKKLNIPYSIDLNKNLTATIVETSTTLAGKQEKLENNTSYYTGT</sequence>
<dbReference type="SMART" id="SM00471">
    <property type="entry name" value="HDc"/>
    <property type="match status" value="1"/>
</dbReference>
<dbReference type="AlphaFoldDB" id="A0A147K6A2"/>
<keyword evidence="4" id="KW-1185">Reference proteome</keyword>
<dbReference type="STRING" id="1150625.Q75_12695"/>
<evidence type="ECO:0000313" key="3">
    <source>
        <dbReference type="EMBL" id="KUP05374.1"/>
    </source>
</evidence>